<feature type="transmembrane region" description="Helical" evidence="1">
    <location>
        <begin position="73"/>
        <end position="94"/>
    </location>
</feature>
<dbReference type="AlphaFoldDB" id="A0A6J4KK83"/>
<accession>A0A6J4KK83</accession>
<evidence type="ECO:0008006" key="3">
    <source>
        <dbReference type="Google" id="ProtNLM"/>
    </source>
</evidence>
<sequence length="133" mass="14786">MTEGPVVLYDGVCGMCNGLVRFVARRDRRGRFRFAALQGETGQALLREHGLPTDDFDSAVLVEDGRAFLRSRAILRIVRGLGGVWSVAAPLALLPAPLLDFLYDRVARGRYRIFGRSDACMLPPPELRARFLP</sequence>
<dbReference type="PANTHER" id="PTHR33639:SF2">
    <property type="entry name" value="DUF393 DOMAIN-CONTAINING PROTEIN"/>
    <property type="match status" value="1"/>
</dbReference>
<evidence type="ECO:0000313" key="2">
    <source>
        <dbReference type="EMBL" id="CAA9308522.1"/>
    </source>
</evidence>
<evidence type="ECO:0000256" key="1">
    <source>
        <dbReference type="SAM" id="Phobius"/>
    </source>
</evidence>
<gene>
    <name evidence="2" type="ORF">AVDCRST_MAG68-1058</name>
</gene>
<dbReference type="PANTHER" id="PTHR33639">
    <property type="entry name" value="THIOL-DISULFIDE OXIDOREDUCTASE DCC"/>
    <property type="match status" value="1"/>
</dbReference>
<dbReference type="InterPro" id="IPR052927">
    <property type="entry name" value="DCC_oxidoreductase"/>
</dbReference>
<dbReference type="EMBL" id="CADCTW010000061">
    <property type="protein sequence ID" value="CAA9308522.1"/>
    <property type="molecule type" value="Genomic_DNA"/>
</dbReference>
<organism evidence="2">
    <name type="scientific">uncultured Gemmatimonadota bacterium</name>
    <dbReference type="NCBI Taxonomy" id="203437"/>
    <lineage>
        <taxon>Bacteria</taxon>
        <taxon>Pseudomonadati</taxon>
        <taxon>Gemmatimonadota</taxon>
        <taxon>environmental samples</taxon>
    </lineage>
</organism>
<keyword evidence="1" id="KW-1133">Transmembrane helix</keyword>
<proteinExistence type="predicted"/>
<reference evidence="2" key="1">
    <citation type="submission" date="2020-02" db="EMBL/GenBank/DDBJ databases">
        <authorList>
            <person name="Meier V. D."/>
        </authorList>
    </citation>
    <scope>NUCLEOTIDE SEQUENCE</scope>
    <source>
        <strain evidence="2">AVDCRST_MAG68</strain>
    </source>
</reference>
<dbReference type="InterPro" id="IPR007263">
    <property type="entry name" value="DCC1-like"/>
</dbReference>
<feature type="transmembrane region" description="Helical" evidence="1">
    <location>
        <begin position="6"/>
        <end position="24"/>
    </location>
</feature>
<keyword evidence="1" id="KW-0472">Membrane</keyword>
<keyword evidence="1" id="KW-0812">Transmembrane</keyword>
<protein>
    <recommendedName>
        <fullName evidence="3">Thiol-disulfide oxidoreductase</fullName>
    </recommendedName>
</protein>
<dbReference type="GO" id="GO:0015035">
    <property type="term" value="F:protein-disulfide reductase activity"/>
    <property type="evidence" value="ECO:0007669"/>
    <property type="project" value="InterPro"/>
</dbReference>
<name>A0A6J4KK83_9BACT</name>
<dbReference type="Pfam" id="PF04134">
    <property type="entry name" value="DCC1-like"/>
    <property type="match status" value="1"/>
</dbReference>